<feature type="domain" description="GB1/RHD3-type G" evidence="11">
    <location>
        <begin position="31"/>
        <end position="274"/>
    </location>
</feature>
<keyword evidence="6" id="KW-0342">GTP-binding</keyword>
<evidence type="ECO:0000256" key="6">
    <source>
        <dbReference type="ARBA" id="ARBA00023134"/>
    </source>
</evidence>
<dbReference type="PROSITE" id="PS51715">
    <property type="entry name" value="G_GB1_RHD3"/>
    <property type="match status" value="1"/>
</dbReference>
<protein>
    <submittedName>
        <fullName evidence="12">Root hair defective 3 gtp-binding protein (Rhd3) protein</fullName>
    </submittedName>
</protein>
<evidence type="ECO:0000256" key="9">
    <source>
        <dbReference type="PROSITE-ProRule" id="PRU01052"/>
    </source>
</evidence>
<proteinExistence type="inferred from homology"/>
<evidence type="ECO:0000259" key="11">
    <source>
        <dbReference type="PROSITE" id="PS51715"/>
    </source>
</evidence>
<evidence type="ECO:0000313" key="13">
    <source>
        <dbReference type="Proteomes" id="UP000823046"/>
    </source>
</evidence>
<evidence type="ECO:0000256" key="7">
    <source>
        <dbReference type="ARBA" id="ARBA00023136"/>
    </source>
</evidence>
<gene>
    <name evidence="12" type="ORF">IE077_002081</name>
</gene>
<dbReference type="InterPro" id="IPR027417">
    <property type="entry name" value="P-loop_NTPase"/>
</dbReference>
<sequence length="786" mass="90197">MKMLQLLDTDGNLIGDMVEWISSIANVEKCGVNYNVVAILGAQSSGKSTLLNSLFDTSFPVMNARLGHHRTTTGIWLSLSNTYAVPTVIIDVEGTDSKEKEDNYMTFEHRVALFSLAVADCLIINFWYNNLGNSIASNFSLLKTVLEANMALFHCDGTRNSKTSKPALIFVIRDWLPSVTPMESLKKELYEYHIQKIWSKVQKPASMENEGIDQFFNIRVFGLSHRLLDSASFKKDISNLKLAWDRDIRPPCCTHLLPLDSFGSYCLSVWDTIMQQQQLDIPSLKEMVSVFRCQEIKQNLLNEAMPAIKEKRSISHYETLENFINWTKDVILSILEQFQALTIHYHSTCVAQVQEELLHSLLIETQDVADNHFIQLRLRLAKVFQEGFNKFCGRIPEIIQTKQVLQKPMRDDILKKWTSFSSVSQSFIDSILKQYDTEVQECVVNLFECTHVFDSSKQRDALIGDINLCIQSIRERQIIAFRAFLQMEFKESFGFITTYLKDSTLKGIKPLIFWDRMEDEFLSIETSVDKTISLAWKSLISEDAEVADEKFSTILQTEILSQFFLAMTGMNDTLPLIIFECFRHFFDFDSHSCPREWKTLPNSALEALFTEARTKAIAILDIFLHVDLKIPKTWTIDVSLLKEFQTPFLNETDEQNIRTDCMERMQDRYKLILGIRDRNPSWSQIPFYFWIILLFFAWNEILGVLSFAFSTWPIIFISLVGILFWYMSSANTAPNDSPGGVGNYAHYLSAAIRFFSYLSSIARSIGNSLNAVIAEHPAAATGQRVY</sequence>
<dbReference type="SUPFAM" id="SSF52540">
    <property type="entry name" value="P-loop containing nucleoside triphosphate hydrolases"/>
    <property type="match status" value="1"/>
</dbReference>
<keyword evidence="13" id="KW-1185">Reference proteome</keyword>
<dbReference type="Pfam" id="PF05879">
    <property type="entry name" value="RHD3_GTPase"/>
    <property type="match status" value="1"/>
</dbReference>
<organism evidence="12 13">
    <name type="scientific">Cardiosporidium cionae</name>
    <dbReference type="NCBI Taxonomy" id="476202"/>
    <lineage>
        <taxon>Eukaryota</taxon>
        <taxon>Sar</taxon>
        <taxon>Alveolata</taxon>
        <taxon>Apicomplexa</taxon>
        <taxon>Aconoidasida</taxon>
        <taxon>Nephromycida</taxon>
        <taxon>Cardiosporidium</taxon>
    </lineage>
</organism>
<dbReference type="Pfam" id="PF20428">
    <property type="entry name" value="Sey1_3HB"/>
    <property type="match status" value="1"/>
</dbReference>
<evidence type="ECO:0000256" key="1">
    <source>
        <dbReference type="ARBA" id="ARBA00022692"/>
    </source>
</evidence>
<keyword evidence="2" id="KW-0547">Nucleotide-binding</keyword>
<dbReference type="InterPro" id="IPR030386">
    <property type="entry name" value="G_GB1_RHD3_dom"/>
</dbReference>
<accession>A0ABQ7JCP4</accession>
<reference evidence="12 13" key="1">
    <citation type="journal article" date="2020" name="bioRxiv">
        <title>Metabolic contributions of an alphaproteobacterial endosymbiont in the apicomplexan Cardiosporidium cionae.</title>
        <authorList>
            <person name="Hunter E.S."/>
            <person name="Paight C.J."/>
            <person name="Lane C.E."/>
        </authorList>
    </citation>
    <scope>NUCLEOTIDE SEQUENCE [LARGE SCALE GENOMIC DNA]</scope>
    <source>
        <strain evidence="12">ESH_2018</strain>
    </source>
</reference>
<keyword evidence="3" id="KW-0378">Hydrolase</keyword>
<keyword evidence="5 10" id="KW-1133">Transmembrane helix</keyword>
<dbReference type="CDD" id="cd01851">
    <property type="entry name" value="GBP"/>
    <property type="match status" value="1"/>
</dbReference>
<dbReference type="InterPro" id="IPR008803">
    <property type="entry name" value="RHD3/Sey1"/>
</dbReference>
<dbReference type="PANTHER" id="PTHR45923:SF2">
    <property type="entry name" value="PROTEIN SEY1"/>
    <property type="match status" value="1"/>
</dbReference>
<feature type="transmembrane region" description="Helical" evidence="10">
    <location>
        <begin position="681"/>
        <end position="698"/>
    </location>
</feature>
<dbReference type="PANTHER" id="PTHR45923">
    <property type="entry name" value="PROTEIN SEY1"/>
    <property type="match status" value="1"/>
</dbReference>
<evidence type="ECO:0000313" key="12">
    <source>
        <dbReference type="EMBL" id="KAF8821395.1"/>
    </source>
</evidence>
<dbReference type="Gene3D" id="3.40.50.300">
    <property type="entry name" value="P-loop containing nucleotide triphosphate hydrolases"/>
    <property type="match status" value="1"/>
</dbReference>
<evidence type="ECO:0000256" key="10">
    <source>
        <dbReference type="SAM" id="Phobius"/>
    </source>
</evidence>
<keyword evidence="7 10" id="KW-0472">Membrane</keyword>
<evidence type="ECO:0000256" key="4">
    <source>
        <dbReference type="ARBA" id="ARBA00022824"/>
    </source>
</evidence>
<keyword evidence="1 10" id="KW-0812">Transmembrane</keyword>
<evidence type="ECO:0000256" key="2">
    <source>
        <dbReference type="ARBA" id="ARBA00022741"/>
    </source>
</evidence>
<name>A0ABQ7JCP4_9APIC</name>
<dbReference type="Proteomes" id="UP000823046">
    <property type="component" value="Unassembled WGS sequence"/>
</dbReference>
<comment type="similarity">
    <text evidence="9">Belongs to the TRAFAC class dynamin-like GTPase superfamily. GB1/RHD3 GTPase family.</text>
</comment>
<evidence type="ECO:0000256" key="5">
    <source>
        <dbReference type="ARBA" id="ARBA00022989"/>
    </source>
</evidence>
<comment type="caution">
    <text evidence="12">The sequence shown here is derived from an EMBL/GenBank/DDBJ whole genome shotgun (WGS) entry which is preliminary data.</text>
</comment>
<dbReference type="EMBL" id="JADAQX010000185">
    <property type="protein sequence ID" value="KAF8821395.1"/>
    <property type="molecule type" value="Genomic_DNA"/>
</dbReference>
<dbReference type="InterPro" id="IPR046758">
    <property type="entry name" value="Sey1/RHD3-like_3HB"/>
</dbReference>
<keyword evidence="4" id="KW-0256">Endoplasmic reticulum</keyword>
<comment type="function">
    <text evidence="8">Probable GTP-binding protein involved in generating and maintaining the structure of the tubular endoplasmic reticulum network.</text>
</comment>
<evidence type="ECO:0000256" key="3">
    <source>
        <dbReference type="ARBA" id="ARBA00022801"/>
    </source>
</evidence>
<feature type="transmembrane region" description="Helical" evidence="10">
    <location>
        <begin position="705"/>
        <end position="727"/>
    </location>
</feature>
<evidence type="ECO:0000256" key="8">
    <source>
        <dbReference type="ARBA" id="ARBA00029381"/>
    </source>
</evidence>